<dbReference type="Proteomes" id="UP000239724">
    <property type="component" value="Unassembled WGS sequence"/>
</dbReference>
<evidence type="ECO:0000256" key="4">
    <source>
        <dbReference type="ARBA" id="ARBA00023136"/>
    </source>
</evidence>
<keyword evidence="2 5" id="KW-0812">Transmembrane</keyword>
<keyword evidence="4 5" id="KW-0472">Membrane</keyword>
<dbReference type="AlphaFoldDB" id="A0A2S6NIM9"/>
<feature type="transmembrane region" description="Helical" evidence="5">
    <location>
        <begin position="205"/>
        <end position="224"/>
    </location>
</feature>
<protein>
    <recommendedName>
        <fullName evidence="8">Cysteine biosynthesis protein CysZ</fullName>
    </recommendedName>
</protein>
<reference evidence="6 7" key="1">
    <citation type="journal article" date="2018" name="Arch. Microbiol.">
        <title>New insights into the metabolic potential of the phototrophic purple bacterium Rhodopila globiformis DSM 161(T) from its draft genome sequence and evidence for a vanadium-dependent nitrogenase.</title>
        <authorList>
            <person name="Imhoff J.F."/>
            <person name="Rahn T."/>
            <person name="Kunzel S."/>
            <person name="Neulinger S.C."/>
        </authorList>
    </citation>
    <scope>NUCLEOTIDE SEQUENCE [LARGE SCALE GENOMIC DNA]</scope>
    <source>
        <strain evidence="6 7">DSM 161</strain>
    </source>
</reference>
<gene>
    <name evidence="6" type="ORF">CCS01_10575</name>
</gene>
<evidence type="ECO:0000256" key="3">
    <source>
        <dbReference type="ARBA" id="ARBA00022989"/>
    </source>
</evidence>
<sequence length="295" mass="31524">MRRRDVGHPSSSHKSARTCTCTVGDGIWRESARRSRAPYRISLTCRVPAGPRSIAMSSPQMSPLFLPIARAFGQLDDPVFVGVAVRSVAWSAASFAAIYAAAVGIVHWLLHLHGLWEWAADIFGAVGALLLAIFLFLPVATAIGTLYFDRIALAVEHRFYPWLPPPQGASIIAQTWDGVAVAGRVLALNAIALLLAILVPGIGLFLGWVIAAYAVGRGLFVAVAMRRMPRAAAESLYQSQRGVVLVNGAILAAAAYVPLINLLIPVIGTAAMVHVLDIALSAVDQPRQAPSRMRP</sequence>
<organism evidence="6 7">
    <name type="scientific">Rhodopila globiformis</name>
    <name type="common">Rhodopseudomonas globiformis</name>
    <dbReference type="NCBI Taxonomy" id="1071"/>
    <lineage>
        <taxon>Bacteria</taxon>
        <taxon>Pseudomonadati</taxon>
        <taxon>Pseudomonadota</taxon>
        <taxon>Alphaproteobacteria</taxon>
        <taxon>Acetobacterales</taxon>
        <taxon>Acetobacteraceae</taxon>
        <taxon>Rhodopila</taxon>
    </lineage>
</organism>
<dbReference type="InterPro" id="IPR059112">
    <property type="entry name" value="CysZ/EI24"/>
</dbReference>
<evidence type="ECO:0000256" key="1">
    <source>
        <dbReference type="ARBA" id="ARBA00004141"/>
    </source>
</evidence>
<dbReference type="Pfam" id="PF07264">
    <property type="entry name" value="EI24"/>
    <property type="match status" value="1"/>
</dbReference>
<evidence type="ECO:0000256" key="5">
    <source>
        <dbReference type="SAM" id="Phobius"/>
    </source>
</evidence>
<comment type="caution">
    <text evidence="6">The sequence shown here is derived from an EMBL/GenBank/DDBJ whole genome shotgun (WGS) entry which is preliminary data.</text>
</comment>
<feature type="transmembrane region" description="Helical" evidence="5">
    <location>
        <begin position="122"/>
        <end position="148"/>
    </location>
</feature>
<feature type="transmembrane region" description="Helical" evidence="5">
    <location>
        <begin position="181"/>
        <end position="199"/>
    </location>
</feature>
<evidence type="ECO:0000313" key="7">
    <source>
        <dbReference type="Proteomes" id="UP000239724"/>
    </source>
</evidence>
<dbReference type="EMBL" id="NHRY01000108">
    <property type="protein sequence ID" value="PPQ34485.1"/>
    <property type="molecule type" value="Genomic_DNA"/>
</dbReference>
<keyword evidence="3 5" id="KW-1133">Transmembrane helix</keyword>
<evidence type="ECO:0000313" key="6">
    <source>
        <dbReference type="EMBL" id="PPQ34485.1"/>
    </source>
</evidence>
<comment type="subcellular location">
    <subcellularLocation>
        <location evidence="1">Membrane</location>
        <topology evidence="1">Multi-pass membrane protein</topology>
    </subcellularLocation>
</comment>
<name>A0A2S6NIM9_RHOGL</name>
<evidence type="ECO:0008006" key="8">
    <source>
        <dbReference type="Google" id="ProtNLM"/>
    </source>
</evidence>
<feature type="transmembrane region" description="Helical" evidence="5">
    <location>
        <begin position="88"/>
        <end position="110"/>
    </location>
</feature>
<evidence type="ECO:0000256" key="2">
    <source>
        <dbReference type="ARBA" id="ARBA00022692"/>
    </source>
</evidence>
<keyword evidence="7" id="KW-1185">Reference proteome</keyword>
<proteinExistence type="predicted"/>
<feature type="transmembrane region" description="Helical" evidence="5">
    <location>
        <begin position="236"/>
        <end position="256"/>
    </location>
</feature>
<accession>A0A2S6NIM9</accession>